<evidence type="ECO:0000256" key="2">
    <source>
        <dbReference type="SAM" id="Phobius"/>
    </source>
</evidence>
<dbReference type="InterPro" id="IPR050739">
    <property type="entry name" value="MFP"/>
</dbReference>
<keyword evidence="2" id="KW-1133">Transmembrane helix</keyword>
<keyword evidence="1" id="KW-0175">Coiled coil</keyword>
<protein>
    <submittedName>
        <fullName evidence="4">HlyD family secretion protein</fullName>
    </submittedName>
</protein>
<dbReference type="Proteomes" id="UP000316778">
    <property type="component" value="Unassembled WGS sequence"/>
</dbReference>
<name>A0A562SM42_CHIJA</name>
<reference evidence="4 5" key="1">
    <citation type="journal article" date="2013" name="Stand. Genomic Sci.">
        <title>Genomic Encyclopedia of Type Strains, Phase I: The one thousand microbial genomes (KMG-I) project.</title>
        <authorList>
            <person name="Kyrpides N.C."/>
            <person name="Woyke T."/>
            <person name="Eisen J.A."/>
            <person name="Garrity G."/>
            <person name="Lilburn T.G."/>
            <person name="Beck B.J."/>
            <person name="Whitman W.B."/>
            <person name="Hugenholtz P."/>
            <person name="Klenk H.P."/>
        </authorList>
    </citation>
    <scope>NUCLEOTIDE SEQUENCE [LARGE SCALE GENOMIC DNA]</scope>
    <source>
        <strain evidence="4 5">DSM 13484</strain>
    </source>
</reference>
<dbReference type="AlphaFoldDB" id="A0A562SM42"/>
<proteinExistence type="predicted"/>
<sequence length="384" mass="43439">MEFTAEHHFQQHHTRSRVIYQAVLLFLMLGFGSLFFIRVDVSVNSRGILRAAAEHNTVKAPVSGRIERVLIRENQLVKPGDTLLEIQAGALEAESAYVVSRQQELSLRIGDLKQLTALSETLAAPGSSASQGKLALNTSLYAQQYSLFKEQLAEPELARLEAQTRFARQKILHDQKVTSDAEFEQDMYALKNAQARLHLVYDKQMSQWQTELNELKRELRELSSRKQQFDQEKEFYTVKAVAGGSIQHFNGIRPGSFVTLGETLAQISPDSGLIAEVQVLPGDIGLLRKGMTARFQVDAFNYNEWGMVEGHIWDIADDVLVTESGSPVFLVKCRLDNYTLRLRNGYEGALKKGMTLQARFMVTRRTLFQLLYDKTDNWLNPGRA</sequence>
<dbReference type="Gene3D" id="2.40.50.100">
    <property type="match status" value="1"/>
</dbReference>
<evidence type="ECO:0000313" key="4">
    <source>
        <dbReference type="EMBL" id="TWI82411.1"/>
    </source>
</evidence>
<dbReference type="Gene3D" id="2.40.30.170">
    <property type="match status" value="1"/>
</dbReference>
<dbReference type="EMBL" id="VLLG01000006">
    <property type="protein sequence ID" value="TWI82411.1"/>
    <property type="molecule type" value="Genomic_DNA"/>
</dbReference>
<keyword evidence="2" id="KW-0812">Transmembrane</keyword>
<keyword evidence="5" id="KW-1185">Reference proteome</keyword>
<accession>A0A562SM42</accession>
<comment type="caution">
    <text evidence="4">The sequence shown here is derived from an EMBL/GenBank/DDBJ whole genome shotgun (WGS) entry which is preliminary data.</text>
</comment>
<dbReference type="InterPro" id="IPR058982">
    <property type="entry name" value="Beta-barrel_AprE"/>
</dbReference>
<dbReference type="PANTHER" id="PTHR30386:SF28">
    <property type="entry name" value="EXPORTED PROTEIN"/>
    <property type="match status" value="1"/>
</dbReference>
<dbReference type="Pfam" id="PF26002">
    <property type="entry name" value="Beta-barrel_AprE"/>
    <property type="match status" value="1"/>
</dbReference>
<feature type="domain" description="AprE-like beta-barrel" evidence="3">
    <location>
        <begin position="273"/>
        <end position="360"/>
    </location>
</feature>
<evidence type="ECO:0000313" key="5">
    <source>
        <dbReference type="Proteomes" id="UP000316778"/>
    </source>
</evidence>
<dbReference type="PANTHER" id="PTHR30386">
    <property type="entry name" value="MEMBRANE FUSION SUBUNIT OF EMRAB-TOLC MULTIDRUG EFFLUX PUMP"/>
    <property type="match status" value="1"/>
</dbReference>
<feature type="coiled-coil region" evidence="1">
    <location>
        <begin position="198"/>
        <end position="232"/>
    </location>
</feature>
<feature type="transmembrane region" description="Helical" evidence="2">
    <location>
        <begin position="18"/>
        <end position="37"/>
    </location>
</feature>
<evidence type="ECO:0000259" key="3">
    <source>
        <dbReference type="Pfam" id="PF26002"/>
    </source>
</evidence>
<dbReference type="PRINTS" id="PR01490">
    <property type="entry name" value="RTXTOXIND"/>
</dbReference>
<evidence type="ECO:0000256" key="1">
    <source>
        <dbReference type="SAM" id="Coils"/>
    </source>
</evidence>
<keyword evidence="2" id="KW-0472">Membrane</keyword>
<gene>
    <name evidence="4" type="ORF">LX66_4983</name>
</gene>
<organism evidence="4 5">
    <name type="scientific">Chitinophaga japonensis</name>
    <name type="common">Flexibacter japonensis</name>
    <dbReference type="NCBI Taxonomy" id="104662"/>
    <lineage>
        <taxon>Bacteria</taxon>
        <taxon>Pseudomonadati</taxon>
        <taxon>Bacteroidota</taxon>
        <taxon>Chitinophagia</taxon>
        <taxon>Chitinophagales</taxon>
        <taxon>Chitinophagaceae</taxon>
        <taxon>Chitinophaga</taxon>
    </lineage>
</organism>